<feature type="compositionally biased region" description="Low complexity" evidence="1">
    <location>
        <begin position="38"/>
        <end position="47"/>
    </location>
</feature>
<evidence type="ECO:0000313" key="3">
    <source>
        <dbReference type="Proteomes" id="UP001161247"/>
    </source>
</evidence>
<dbReference type="AlphaFoldDB" id="A0AAV1CP16"/>
<keyword evidence="3" id="KW-1185">Reference proteome</keyword>
<protein>
    <submittedName>
        <fullName evidence="2">OLC1v1033423C1</fullName>
    </submittedName>
</protein>
<dbReference type="PANTHER" id="PTHR31871">
    <property type="entry name" value="OS02G0137100 PROTEIN"/>
    <property type="match status" value="1"/>
</dbReference>
<dbReference type="Pfam" id="PF09713">
    <property type="entry name" value="A_thal_3526"/>
    <property type="match status" value="1"/>
</dbReference>
<dbReference type="InterPro" id="IPR006476">
    <property type="entry name" value="CHP01589_pln"/>
</dbReference>
<feature type="compositionally biased region" description="Polar residues" evidence="1">
    <location>
        <begin position="1"/>
        <end position="32"/>
    </location>
</feature>
<sequence>MKTTQDSENNQELQPTSQVSHESQSDQQNNATEAPIADSGSVSVSSNDGRKVSREDIELVQNLIERCLQLYMNKDEVVKTLLTRARIDPGFTTLVWQKLEEENADFFRAYYIRLKLKKQIMLFNHLLQHQCNLMKYPKMPLAPMQNGIHPMPANNLPMGYPVVPQPPMAVTGQPHIDPMACGMPSSHGVNGVPAPANFHPMRMNAVNDMVIDSATPDVPPAIAPNSAMSSMSEMPVSPTSVASSGHFPFTASEISAMGVDTSGLDSAFTSDVASSVGLQLPPDNGNGNSRDPLRSWAQIPWNLSLSDLTADLSNLGGTFFMKIQTLCYKLESGFFSVDCHAVSFIKSSASPFTVHDFVLLIRSVTVMYAS</sequence>
<feature type="region of interest" description="Disordered" evidence="1">
    <location>
        <begin position="1"/>
        <end position="49"/>
    </location>
</feature>
<dbReference type="PANTHER" id="PTHR31871:SF9">
    <property type="entry name" value="HELICASE WITH ZINC FINGER PROTEIN"/>
    <property type="match status" value="1"/>
</dbReference>
<evidence type="ECO:0000256" key="1">
    <source>
        <dbReference type="SAM" id="MobiDB-lite"/>
    </source>
</evidence>
<dbReference type="Proteomes" id="UP001161247">
    <property type="component" value="Chromosome 2"/>
</dbReference>
<evidence type="ECO:0000313" key="2">
    <source>
        <dbReference type="EMBL" id="CAI9097101.1"/>
    </source>
</evidence>
<proteinExistence type="predicted"/>
<reference evidence="2" key="1">
    <citation type="submission" date="2023-03" db="EMBL/GenBank/DDBJ databases">
        <authorList>
            <person name="Julca I."/>
        </authorList>
    </citation>
    <scope>NUCLEOTIDE SEQUENCE</scope>
</reference>
<name>A0AAV1CP16_OLDCO</name>
<organism evidence="2 3">
    <name type="scientific">Oldenlandia corymbosa var. corymbosa</name>
    <dbReference type="NCBI Taxonomy" id="529605"/>
    <lineage>
        <taxon>Eukaryota</taxon>
        <taxon>Viridiplantae</taxon>
        <taxon>Streptophyta</taxon>
        <taxon>Embryophyta</taxon>
        <taxon>Tracheophyta</taxon>
        <taxon>Spermatophyta</taxon>
        <taxon>Magnoliopsida</taxon>
        <taxon>eudicotyledons</taxon>
        <taxon>Gunneridae</taxon>
        <taxon>Pentapetalae</taxon>
        <taxon>asterids</taxon>
        <taxon>lamiids</taxon>
        <taxon>Gentianales</taxon>
        <taxon>Rubiaceae</taxon>
        <taxon>Rubioideae</taxon>
        <taxon>Spermacoceae</taxon>
        <taxon>Hedyotis-Oldenlandia complex</taxon>
        <taxon>Oldenlandia</taxon>
    </lineage>
</organism>
<dbReference type="NCBIfam" id="TIGR01589">
    <property type="entry name" value="A_thal_3526"/>
    <property type="match status" value="1"/>
</dbReference>
<gene>
    <name evidence="2" type="ORF">OLC1_LOCUS7687</name>
</gene>
<dbReference type="EMBL" id="OX459119">
    <property type="protein sequence ID" value="CAI9097101.1"/>
    <property type="molecule type" value="Genomic_DNA"/>
</dbReference>
<accession>A0AAV1CP16</accession>